<dbReference type="OrthoDB" id="167718at2759"/>
<evidence type="ECO:0000256" key="1">
    <source>
        <dbReference type="ARBA" id="ARBA00022884"/>
    </source>
</evidence>
<organism evidence="5 6">
    <name type="scientific">Ceratobasidium theobromae</name>
    <dbReference type="NCBI Taxonomy" id="1582974"/>
    <lineage>
        <taxon>Eukaryota</taxon>
        <taxon>Fungi</taxon>
        <taxon>Dikarya</taxon>
        <taxon>Basidiomycota</taxon>
        <taxon>Agaricomycotina</taxon>
        <taxon>Agaricomycetes</taxon>
        <taxon>Cantharellales</taxon>
        <taxon>Ceratobasidiaceae</taxon>
        <taxon>Ceratobasidium</taxon>
    </lineage>
</organism>
<feature type="compositionally biased region" description="Basic residues" evidence="3">
    <location>
        <begin position="1"/>
        <end position="23"/>
    </location>
</feature>
<dbReference type="AlphaFoldDB" id="A0A5N5QDN7"/>
<dbReference type="InterPro" id="IPR034228">
    <property type="entry name" value="Nop6_RRM"/>
</dbReference>
<dbReference type="InterPro" id="IPR012677">
    <property type="entry name" value="Nucleotide-bd_a/b_plait_sf"/>
</dbReference>
<feature type="compositionally biased region" description="Basic residues" evidence="3">
    <location>
        <begin position="289"/>
        <end position="306"/>
    </location>
</feature>
<feature type="compositionally biased region" description="Polar residues" evidence="3">
    <location>
        <begin position="308"/>
        <end position="319"/>
    </location>
</feature>
<dbReference type="SUPFAM" id="SSF54928">
    <property type="entry name" value="RNA-binding domain, RBD"/>
    <property type="match status" value="1"/>
</dbReference>
<evidence type="ECO:0000313" key="5">
    <source>
        <dbReference type="EMBL" id="KAB5589870.1"/>
    </source>
</evidence>
<feature type="region of interest" description="Disordered" evidence="3">
    <location>
        <begin position="1"/>
        <end position="112"/>
    </location>
</feature>
<feature type="compositionally biased region" description="Basic and acidic residues" evidence="3">
    <location>
        <begin position="228"/>
        <end position="255"/>
    </location>
</feature>
<feature type="domain" description="RRM" evidence="4">
    <location>
        <begin position="123"/>
        <end position="210"/>
    </location>
</feature>
<feature type="compositionally biased region" description="Acidic residues" evidence="3">
    <location>
        <begin position="28"/>
        <end position="46"/>
    </location>
</feature>
<dbReference type="PANTHER" id="PTHR23236:SF51">
    <property type="entry name" value="NUCLEOLAR PROTEIN 6"/>
    <property type="match status" value="1"/>
</dbReference>
<reference evidence="5 6" key="1">
    <citation type="journal article" date="2019" name="Fungal Biol. Biotechnol.">
        <title>Draft genome sequence of fastidious pathogen Ceratobasidium theobromae, which causes vascular-streak dieback in Theobroma cacao.</title>
        <authorList>
            <person name="Ali S.S."/>
            <person name="Asman A."/>
            <person name="Shao J."/>
            <person name="Firmansyah A.P."/>
            <person name="Susilo A.W."/>
            <person name="Rosmana A."/>
            <person name="McMahon P."/>
            <person name="Junaid M."/>
            <person name="Guest D."/>
            <person name="Kheng T.Y."/>
            <person name="Meinhardt L.W."/>
            <person name="Bailey B.A."/>
        </authorList>
    </citation>
    <scope>NUCLEOTIDE SEQUENCE [LARGE SCALE GENOMIC DNA]</scope>
    <source>
        <strain evidence="5 6">CT2</strain>
    </source>
</reference>
<dbReference type="Pfam" id="PF00076">
    <property type="entry name" value="RRM_1"/>
    <property type="match status" value="1"/>
</dbReference>
<dbReference type="GO" id="GO:0019843">
    <property type="term" value="F:rRNA binding"/>
    <property type="evidence" value="ECO:0007669"/>
    <property type="project" value="TreeGrafter"/>
</dbReference>
<sequence>MRKINITKRHKKSIAFRERKARNKVAAEEPDDIPEPEIQDEPENTNDEPGLKHSIECGSTVPEPKLESRKRKRHSDDVQEVVKYPENTAARKNSKKSKTEGNQSNPKADGLADEISDVKSKRFILFVGNLPYAISKEQLQQHFNDCKPAPSIRLLTPKPRSGKPQTAVQAAKSKGCAFLEFASHSVMQAAIRKHHSELAGRRINVELTAGGGGNSEQRKKKLQTRNRMLSEQRKKISERRAPKDPRSDDSFDPRPKMSTRYSTTSGTTEPLTRPRTWSIPTAEDETSRLKKSRSKGKGANAAHKKASWTPSGANAISVG</sequence>
<proteinExistence type="predicted"/>
<dbReference type="PANTHER" id="PTHR23236">
    <property type="entry name" value="EUKARYOTIC TRANSLATION INITIATION FACTOR 4B/4H"/>
    <property type="match status" value="1"/>
</dbReference>
<dbReference type="Proteomes" id="UP000383932">
    <property type="component" value="Unassembled WGS sequence"/>
</dbReference>
<comment type="caution">
    <text evidence="5">The sequence shown here is derived from an EMBL/GenBank/DDBJ whole genome shotgun (WGS) entry which is preliminary data.</text>
</comment>
<evidence type="ECO:0000313" key="6">
    <source>
        <dbReference type="Proteomes" id="UP000383932"/>
    </source>
</evidence>
<evidence type="ECO:0000256" key="2">
    <source>
        <dbReference type="PROSITE-ProRule" id="PRU00176"/>
    </source>
</evidence>
<gene>
    <name evidence="5" type="ORF">CTheo_6690</name>
</gene>
<name>A0A5N5QDN7_9AGAM</name>
<dbReference type="PROSITE" id="PS50102">
    <property type="entry name" value="RRM"/>
    <property type="match status" value="1"/>
</dbReference>
<dbReference type="SMART" id="SM00360">
    <property type="entry name" value="RRM"/>
    <property type="match status" value="1"/>
</dbReference>
<feature type="compositionally biased region" description="Polar residues" evidence="3">
    <location>
        <begin position="259"/>
        <end position="270"/>
    </location>
</feature>
<feature type="region of interest" description="Disordered" evidence="3">
    <location>
        <begin position="207"/>
        <end position="319"/>
    </location>
</feature>
<evidence type="ECO:0000259" key="4">
    <source>
        <dbReference type="PROSITE" id="PS50102"/>
    </source>
</evidence>
<evidence type="ECO:0000256" key="3">
    <source>
        <dbReference type="SAM" id="MobiDB-lite"/>
    </source>
</evidence>
<dbReference type="Gene3D" id="3.30.70.330">
    <property type="match status" value="1"/>
</dbReference>
<dbReference type="InterPro" id="IPR000504">
    <property type="entry name" value="RRM_dom"/>
</dbReference>
<accession>A0A5N5QDN7</accession>
<dbReference type="GO" id="GO:0005730">
    <property type="term" value="C:nucleolus"/>
    <property type="evidence" value="ECO:0007669"/>
    <property type="project" value="TreeGrafter"/>
</dbReference>
<dbReference type="EMBL" id="SSOP01000221">
    <property type="protein sequence ID" value="KAB5589870.1"/>
    <property type="molecule type" value="Genomic_DNA"/>
</dbReference>
<dbReference type="GO" id="GO:0042274">
    <property type="term" value="P:ribosomal small subunit biogenesis"/>
    <property type="evidence" value="ECO:0007669"/>
    <property type="project" value="TreeGrafter"/>
</dbReference>
<keyword evidence="6" id="KW-1185">Reference proteome</keyword>
<dbReference type="CDD" id="cd12400">
    <property type="entry name" value="RRM_Nop6"/>
    <property type="match status" value="1"/>
</dbReference>
<protein>
    <submittedName>
        <fullName evidence="5">RNA recognition motif protein</fullName>
    </submittedName>
</protein>
<keyword evidence="1 2" id="KW-0694">RNA-binding</keyword>
<dbReference type="InterPro" id="IPR035979">
    <property type="entry name" value="RBD_domain_sf"/>
</dbReference>